<accession>A0A0E9VUA2</accession>
<dbReference type="EMBL" id="GBXM01027744">
    <property type="protein sequence ID" value="JAH80833.1"/>
    <property type="molecule type" value="Transcribed_RNA"/>
</dbReference>
<organism evidence="1">
    <name type="scientific">Anguilla anguilla</name>
    <name type="common">European freshwater eel</name>
    <name type="synonym">Muraena anguilla</name>
    <dbReference type="NCBI Taxonomy" id="7936"/>
    <lineage>
        <taxon>Eukaryota</taxon>
        <taxon>Metazoa</taxon>
        <taxon>Chordata</taxon>
        <taxon>Craniata</taxon>
        <taxon>Vertebrata</taxon>
        <taxon>Euteleostomi</taxon>
        <taxon>Actinopterygii</taxon>
        <taxon>Neopterygii</taxon>
        <taxon>Teleostei</taxon>
        <taxon>Anguilliformes</taxon>
        <taxon>Anguillidae</taxon>
        <taxon>Anguilla</taxon>
    </lineage>
</organism>
<dbReference type="AlphaFoldDB" id="A0A0E9VUA2"/>
<reference evidence="1" key="1">
    <citation type="submission" date="2014-11" db="EMBL/GenBank/DDBJ databases">
        <authorList>
            <person name="Amaro Gonzalez C."/>
        </authorList>
    </citation>
    <scope>NUCLEOTIDE SEQUENCE</scope>
</reference>
<sequence>MWILCNTEKCTNTLLRAVRPCLVSSQARFLNRK</sequence>
<name>A0A0E9VUA2_ANGAN</name>
<proteinExistence type="predicted"/>
<protein>
    <submittedName>
        <fullName evidence="1">Uncharacterized protein</fullName>
    </submittedName>
</protein>
<evidence type="ECO:0000313" key="1">
    <source>
        <dbReference type="EMBL" id="JAH80833.1"/>
    </source>
</evidence>
<reference evidence="1" key="2">
    <citation type="journal article" date="2015" name="Fish Shellfish Immunol.">
        <title>Early steps in the European eel (Anguilla anguilla)-Vibrio vulnificus interaction in the gills: Role of the RtxA13 toxin.</title>
        <authorList>
            <person name="Callol A."/>
            <person name="Pajuelo D."/>
            <person name="Ebbesson L."/>
            <person name="Teles M."/>
            <person name="MacKenzie S."/>
            <person name="Amaro C."/>
        </authorList>
    </citation>
    <scope>NUCLEOTIDE SEQUENCE</scope>
</reference>